<dbReference type="GO" id="GO:0048167">
    <property type="term" value="P:regulation of synaptic plasticity"/>
    <property type="evidence" value="ECO:0007669"/>
    <property type="project" value="TreeGrafter"/>
</dbReference>
<evidence type="ECO:0000313" key="5">
    <source>
        <dbReference type="Ensembl" id="ENSSGRP00000112974.1"/>
    </source>
</evidence>
<evidence type="ECO:0000313" key="6">
    <source>
        <dbReference type="Proteomes" id="UP000472262"/>
    </source>
</evidence>
<dbReference type="PANTHER" id="PTHR19354">
    <property type="entry name" value="ZIPPER PUTATIVE TUMOR SUPPRESSOR 2 HOMOLOG-LIKE PROTEIN-RELATED"/>
    <property type="match status" value="1"/>
</dbReference>
<feature type="coiled-coil region" evidence="4">
    <location>
        <begin position="189"/>
        <end position="299"/>
    </location>
</feature>
<keyword evidence="6" id="KW-1185">Reference proteome</keyword>
<keyword evidence="3 4" id="KW-0175">Coiled coil</keyword>
<sequence length="371" mass="43653">MDFSGNQELLLEHRFTISEQSPTKPSSSGGCVRSPISMDESLIQQLEQKLLERETELVELQTSLDEKESDTCHLFEEKQRYCAEEMEGLKQQPMSTLSYIDGQLTQHLLQLQVIQLQQDKERLQEEVDQLNRDRDTAESHLRIYESQKNLVPTLEETQWEVCQKSGEISLLKQQLRDSQADVGNKLSEIVGLKSSLKESRCKLEELEKKIKEYEEALHQRSAEVEVSKNEFQRKKNEADLLREKVNMLETDIKVEEQHASKTLNHNGGTADLDALQKEVERLRGELKEEKQKKHKMMNSFQQERQTWNKEKDKVIRYQKQLQYNYLQMYRKNKDLEKILRELTAEMDSRTEMDMDSHNSELNFEKIVATEI</sequence>
<reference evidence="5" key="1">
    <citation type="submission" date="2025-08" db="UniProtKB">
        <authorList>
            <consortium name="Ensembl"/>
        </authorList>
    </citation>
    <scope>IDENTIFICATION</scope>
</reference>
<dbReference type="InParanoid" id="A0A672TEJ5"/>
<evidence type="ECO:0000256" key="1">
    <source>
        <dbReference type="ARBA" id="ARBA00004496"/>
    </source>
</evidence>
<keyword evidence="2" id="KW-0963">Cytoplasm</keyword>
<feature type="coiled-coil region" evidence="4">
    <location>
        <begin position="106"/>
        <end position="147"/>
    </location>
</feature>
<dbReference type="Pfam" id="PF06818">
    <property type="entry name" value="Fez1"/>
    <property type="match status" value="1"/>
</dbReference>
<dbReference type="InterPro" id="IPR045329">
    <property type="entry name" value="LZTS"/>
</dbReference>
<dbReference type="PANTHER" id="PTHR19354:SF5">
    <property type="entry name" value="ZIPPER PUTATIVE TUMOR SUPPRESSOR 1-RELATED"/>
    <property type="match status" value="1"/>
</dbReference>
<accession>A0A672TEJ5</accession>
<protein>
    <submittedName>
        <fullName evidence="5">Leucine zipper tumor suppressor 1</fullName>
    </submittedName>
</protein>
<feature type="coiled-coil region" evidence="4">
    <location>
        <begin position="43"/>
        <end position="70"/>
    </location>
</feature>
<dbReference type="AlphaFoldDB" id="A0A672TEJ5"/>
<comment type="subcellular location">
    <subcellularLocation>
        <location evidence="1">Cytoplasm</location>
    </subcellularLocation>
</comment>
<organism evidence="5 6">
    <name type="scientific">Sinocyclocheilus grahami</name>
    <name type="common">Dianchi golden-line fish</name>
    <name type="synonym">Barbus grahami</name>
    <dbReference type="NCBI Taxonomy" id="75366"/>
    <lineage>
        <taxon>Eukaryota</taxon>
        <taxon>Metazoa</taxon>
        <taxon>Chordata</taxon>
        <taxon>Craniata</taxon>
        <taxon>Vertebrata</taxon>
        <taxon>Euteleostomi</taxon>
        <taxon>Actinopterygii</taxon>
        <taxon>Neopterygii</taxon>
        <taxon>Teleostei</taxon>
        <taxon>Ostariophysi</taxon>
        <taxon>Cypriniformes</taxon>
        <taxon>Cyprinidae</taxon>
        <taxon>Cyprininae</taxon>
        <taxon>Sinocyclocheilus</taxon>
    </lineage>
</organism>
<evidence type="ECO:0000256" key="3">
    <source>
        <dbReference type="ARBA" id="ARBA00023054"/>
    </source>
</evidence>
<evidence type="ECO:0000256" key="4">
    <source>
        <dbReference type="SAM" id="Coils"/>
    </source>
</evidence>
<dbReference type="GO" id="GO:0005737">
    <property type="term" value="C:cytoplasm"/>
    <property type="evidence" value="ECO:0007669"/>
    <property type="project" value="UniProtKB-SubCell"/>
</dbReference>
<dbReference type="GO" id="GO:0048814">
    <property type="term" value="P:regulation of dendrite morphogenesis"/>
    <property type="evidence" value="ECO:0007669"/>
    <property type="project" value="TreeGrafter"/>
</dbReference>
<feature type="coiled-coil region" evidence="4">
    <location>
        <begin position="325"/>
        <end position="352"/>
    </location>
</feature>
<proteinExistence type="predicted"/>
<gene>
    <name evidence="5" type="primary">LOC107550927</name>
</gene>
<dbReference type="GO" id="GO:0043197">
    <property type="term" value="C:dendritic spine"/>
    <property type="evidence" value="ECO:0007669"/>
    <property type="project" value="TreeGrafter"/>
</dbReference>
<evidence type="ECO:0000256" key="2">
    <source>
        <dbReference type="ARBA" id="ARBA00022490"/>
    </source>
</evidence>
<name>A0A672TEJ5_SINGR</name>
<dbReference type="Proteomes" id="UP000472262">
    <property type="component" value="Unassembled WGS sequence"/>
</dbReference>
<dbReference type="Ensembl" id="ENSSGRT00000119988.1">
    <property type="protein sequence ID" value="ENSSGRP00000112974.1"/>
    <property type="gene ID" value="ENSSGRG00000055528.1"/>
</dbReference>
<reference evidence="5" key="2">
    <citation type="submission" date="2025-09" db="UniProtKB">
        <authorList>
            <consortium name="Ensembl"/>
        </authorList>
    </citation>
    <scope>IDENTIFICATION</scope>
</reference>